<feature type="domain" description="Anoctamin dimerisation" evidence="11">
    <location>
        <begin position="102"/>
        <end position="344"/>
    </location>
</feature>
<evidence type="ECO:0000313" key="14">
    <source>
        <dbReference type="WBParaSite" id="PgB07_g096_t02"/>
    </source>
</evidence>
<sequence>MNENALNLEESTKHTYVARSPFDASSSPSECLLKKNSDSRHHQCRKPRISRGDCFDCGSLMMDAAQGNDKSAISDNIELNEPSDRRTLSPTRYHSWRCKPMFFSDGIRRVDYVLAYETKDSTEESSTDEDITAEGTHDVRTQEEKRASKRHRFEENLCKLGLELERVEGKYCNNAHFVLVHAPFGLLLKQAENLSVKMPVQQSDVKERTIIDGMLDKFLNKFPFFTFSEETNERLKEPNYFTAPFITDHLECYVGSDDPNSFFESSERSRMVYDLLLRTRYDAEEVEKYRVGIERLVKNGTYTAAYPLHEPCEEPEYDVNRCSNREMLYWNWCRYNNFYKYQPLSLIRKYFGSKIGIYFAWLGYYTKVLFPASVAGVLCFLFGLFTYSQDIPSNDICGSDGIGAVVMMCPTCDKYCAFTPLNASCVYSKLSYIFDNNATVLFAALMSIGATLFLEGWKRYHAELAWKWGLLDFEVDEETVRPEYQLRVKEARTKRLNPITQEMEPYMPFRQRILRFFASSITVIFFLLLVVAFVVGVVVYRIVLLQVLYRVDGMKQYASILTFTTAATLNLIVILILSYFYTFLALKLTDWECPRTQTEFDNSYTFKVYLFQFINYYSSIFYIAFIKGNISSVPGRRILGLRPEECDPAGCMVELVIQLAIIMCGKQFWNAFVEIAWPLVRNMVRSWWMGMPETKRQKSERLRREKRLEIECAKTEVPRWERDYVLNPVYDQFLFDEYLEMVIQFGFVTLFVSAFPLAPLFALLNNIMEIRLDAYKFLITTRRPLPERAKDIGIWLPILDGISKAAVLINAFVIAFTSDFVPKFVYRWVYHHQELYGYVNNSLSIYDARSMAVWSDFDLNITTCRFRDYRNPPCSVLSSDDCSTEYSVTTQWWIVLTFRLAFVLVFEHVVSAVKAFVAYIIPDMPSKIFIQLQRQRFLARQARLYDIGNAASAKSATNDKHARSKGHAASSDRDDVAFQPGLFDKGDEKMPRELQTVMQGDLRRRSTLISSSAPSLESFQSCNVGAVDTNGMPGSPSSGKVSDGEQFTGFILLD</sequence>
<reference evidence="13 14" key="1">
    <citation type="submission" date="2022-11" db="UniProtKB">
        <authorList>
            <consortium name="WormBaseParasite"/>
        </authorList>
    </citation>
    <scope>IDENTIFICATION</scope>
</reference>
<evidence type="ECO:0000256" key="2">
    <source>
        <dbReference type="ARBA" id="ARBA00009671"/>
    </source>
</evidence>
<keyword evidence="5 8" id="KW-1133">Transmembrane helix</keyword>
<feature type="transmembrane region" description="Helical" evidence="8">
    <location>
        <begin position="560"/>
        <end position="586"/>
    </location>
</feature>
<dbReference type="InterPro" id="IPR032394">
    <property type="entry name" value="Anoct_dimer"/>
</dbReference>
<protein>
    <recommendedName>
        <fullName evidence="8">Anoctamin</fullName>
    </recommendedName>
</protein>
<feature type="transmembrane region" description="Helical" evidence="8">
    <location>
        <begin position="438"/>
        <end position="457"/>
    </location>
</feature>
<evidence type="ECO:0000256" key="7">
    <source>
        <dbReference type="ARBA" id="ARBA00023180"/>
    </source>
</evidence>
<dbReference type="GO" id="GO:0005886">
    <property type="term" value="C:plasma membrane"/>
    <property type="evidence" value="ECO:0007669"/>
    <property type="project" value="UniProtKB-SubCell"/>
</dbReference>
<evidence type="ECO:0000256" key="6">
    <source>
        <dbReference type="ARBA" id="ARBA00023136"/>
    </source>
</evidence>
<feature type="compositionally biased region" description="Basic and acidic residues" evidence="9">
    <location>
        <begin position="135"/>
        <end position="147"/>
    </location>
</feature>
<feature type="transmembrane region" description="Helical" evidence="8">
    <location>
        <begin position="741"/>
        <end position="764"/>
    </location>
</feature>
<feature type="transmembrane region" description="Helical" evidence="8">
    <location>
        <begin position="792"/>
        <end position="816"/>
    </location>
</feature>
<comment type="subcellular location">
    <subcellularLocation>
        <location evidence="1">Cell membrane</location>
        <topology evidence="1">Multi-pass membrane protein</topology>
    </subcellularLocation>
    <subcellularLocation>
        <location evidence="8">Membrane</location>
        <topology evidence="8">Multi-pass membrane protein</topology>
    </subcellularLocation>
</comment>
<feature type="region of interest" description="Disordered" evidence="9">
    <location>
        <begin position="123"/>
        <end position="147"/>
    </location>
</feature>
<evidence type="ECO:0000313" key="13">
    <source>
        <dbReference type="WBParaSite" id="PgB07_g096_t01"/>
    </source>
</evidence>
<evidence type="ECO:0000256" key="9">
    <source>
        <dbReference type="SAM" id="MobiDB-lite"/>
    </source>
</evidence>
<evidence type="ECO:0000259" key="10">
    <source>
        <dbReference type="Pfam" id="PF04547"/>
    </source>
</evidence>
<organism evidence="12 14">
    <name type="scientific">Parascaris univalens</name>
    <name type="common">Nematode worm</name>
    <dbReference type="NCBI Taxonomy" id="6257"/>
    <lineage>
        <taxon>Eukaryota</taxon>
        <taxon>Metazoa</taxon>
        <taxon>Ecdysozoa</taxon>
        <taxon>Nematoda</taxon>
        <taxon>Chromadorea</taxon>
        <taxon>Rhabditida</taxon>
        <taxon>Spirurina</taxon>
        <taxon>Ascaridomorpha</taxon>
        <taxon>Ascaridoidea</taxon>
        <taxon>Ascarididae</taxon>
        <taxon>Parascaris</taxon>
    </lineage>
</organism>
<dbReference type="Proteomes" id="UP000887569">
    <property type="component" value="Unplaced"/>
</dbReference>
<dbReference type="PANTHER" id="PTHR12308:SF84">
    <property type="entry name" value="ANOCTAMIN"/>
    <property type="match status" value="1"/>
</dbReference>
<evidence type="ECO:0000256" key="4">
    <source>
        <dbReference type="ARBA" id="ARBA00022692"/>
    </source>
</evidence>
<dbReference type="Pfam" id="PF16178">
    <property type="entry name" value="Anoct_dimer"/>
    <property type="match status" value="1"/>
</dbReference>
<evidence type="ECO:0000256" key="3">
    <source>
        <dbReference type="ARBA" id="ARBA00022475"/>
    </source>
</evidence>
<evidence type="ECO:0000256" key="5">
    <source>
        <dbReference type="ARBA" id="ARBA00022989"/>
    </source>
</evidence>
<evidence type="ECO:0000313" key="12">
    <source>
        <dbReference type="Proteomes" id="UP000887569"/>
    </source>
</evidence>
<dbReference type="AlphaFoldDB" id="A0A914ZMA6"/>
<feature type="transmembrane region" description="Helical" evidence="8">
    <location>
        <begin position="606"/>
        <end position="626"/>
    </location>
</feature>
<keyword evidence="6 8" id="KW-0472">Membrane</keyword>
<dbReference type="GO" id="GO:0046983">
    <property type="term" value="F:protein dimerization activity"/>
    <property type="evidence" value="ECO:0007669"/>
    <property type="project" value="InterPro"/>
</dbReference>
<dbReference type="GO" id="GO:0005254">
    <property type="term" value="F:chloride channel activity"/>
    <property type="evidence" value="ECO:0007669"/>
    <property type="project" value="TreeGrafter"/>
</dbReference>
<evidence type="ECO:0000256" key="8">
    <source>
        <dbReference type="RuleBase" id="RU280814"/>
    </source>
</evidence>
<feature type="region of interest" description="Disordered" evidence="9">
    <location>
        <begin position="956"/>
        <end position="989"/>
    </location>
</feature>
<feature type="transmembrane region" description="Helical" evidence="8">
    <location>
        <begin position="358"/>
        <end position="385"/>
    </location>
</feature>
<dbReference type="InterPro" id="IPR007632">
    <property type="entry name" value="Anoctamin"/>
</dbReference>
<dbReference type="InterPro" id="IPR049452">
    <property type="entry name" value="Anoctamin_TM"/>
</dbReference>
<dbReference type="WBParaSite" id="PgB07_g096_t02">
    <property type="protein sequence ID" value="PgB07_g096_t02"/>
    <property type="gene ID" value="PgB07_g096"/>
</dbReference>
<accession>A0A914ZMA6</accession>
<keyword evidence="12" id="KW-1185">Reference proteome</keyword>
<dbReference type="WBParaSite" id="PgB07_g096_t01">
    <property type="protein sequence ID" value="PgB07_g096_t01"/>
    <property type="gene ID" value="PgB07_g096"/>
</dbReference>
<feature type="domain" description="Anoctamin transmembrane" evidence="10">
    <location>
        <begin position="347"/>
        <end position="935"/>
    </location>
</feature>
<feature type="compositionally biased region" description="Acidic residues" evidence="9">
    <location>
        <begin position="123"/>
        <end position="132"/>
    </location>
</feature>
<name>A0A914ZMA6_PARUN</name>
<evidence type="ECO:0000259" key="11">
    <source>
        <dbReference type="Pfam" id="PF16178"/>
    </source>
</evidence>
<dbReference type="PANTHER" id="PTHR12308">
    <property type="entry name" value="ANOCTAMIN"/>
    <property type="match status" value="1"/>
</dbReference>
<comment type="caution">
    <text evidence="8">Lacks conserved residue(s) required for the propagation of feature annotation.</text>
</comment>
<evidence type="ECO:0000256" key="1">
    <source>
        <dbReference type="ARBA" id="ARBA00004651"/>
    </source>
</evidence>
<keyword evidence="3" id="KW-1003">Cell membrane</keyword>
<dbReference type="Pfam" id="PF04547">
    <property type="entry name" value="Anoctamin"/>
    <property type="match status" value="1"/>
</dbReference>
<proteinExistence type="inferred from homology"/>
<comment type="similarity">
    <text evidence="2 8">Belongs to the anoctamin family.</text>
</comment>
<keyword evidence="7" id="KW-0325">Glycoprotein</keyword>
<feature type="transmembrane region" description="Helical" evidence="8">
    <location>
        <begin position="513"/>
        <end position="540"/>
    </location>
</feature>
<keyword evidence="4 8" id="KW-0812">Transmembrane</keyword>